<dbReference type="Proteomes" id="UP001589595">
    <property type="component" value="Unassembled WGS sequence"/>
</dbReference>
<dbReference type="AlphaFoldDB" id="A0ABD5MGX4"/>
<evidence type="ECO:0000313" key="1">
    <source>
        <dbReference type="EMBL" id="MFB9822900.1"/>
    </source>
</evidence>
<comment type="caution">
    <text evidence="1">The sequence shown here is derived from an EMBL/GenBank/DDBJ whole genome shotgun (WGS) entry which is preliminary data.</text>
</comment>
<keyword evidence="2" id="KW-1185">Reference proteome</keyword>
<name>A0ABD5MGX4_9EURY</name>
<sequence>MSITAGEALAGVATAAAAAETFHATLAWPLQAGATAADAPPYAGLLFLATFVSLLGVFLTMHGAAAYALLVWEVTTGIAAWVYVHPAVGGFLIAAAAVQTPMAAHLWGDPLQVRRRTVWAIRALATHLDER</sequence>
<reference evidence="1" key="1">
    <citation type="submission" date="2024-09" db="EMBL/GenBank/DDBJ databases">
        <authorList>
            <person name="Sun Q."/>
        </authorList>
    </citation>
    <scope>NUCLEOTIDE SEQUENCE [LARGE SCALE GENOMIC DNA]</scope>
    <source>
        <strain evidence="1">JCM 31273</strain>
    </source>
</reference>
<dbReference type="EMBL" id="JBHMAJ010000001">
    <property type="protein sequence ID" value="MFB9822900.1"/>
    <property type="molecule type" value="Genomic_DNA"/>
</dbReference>
<dbReference type="GeneID" id="67212232"/>
<accession>A0ABD5MGX4</accession>
<proteinExistence type="predicted"/>
<dbReference type="RefSeq" id="WP_222921986.1">
    <property type="nucleotide sequence ID" value="NZ_CP082286.1"/>
</dbReference>
<organism evidence="1 2">
    <name type="scientific">Halobaculum roseum</name>
    <dbReference type="NCBI Taxonomy" id="2175149"/>
    <lineage>
        <taxon>Archaea</taxon>
        <taxon>Methanobacteriati</taxon>
        <taxon>Methanobacteriota</taxon>
        <taxon>Stenosarchaea group</taxon>
        <taxon>Halobacteria</taxon>
        <taxon>Halobacteriales</taxon>
        <taxon>Haloferacaceae</taxon>
        <taxon>Halobaculum</taxon>
    </lineage>
</organism>
<protein>
    <submittedName>
        <fullName evidence="1">Uncharacterized protein</fullName>
    </submittedName>
</protein>
<gene>
    <name evidence="1" type="ORF">ACFFOL_01690</name>
</gene>
<evidence type="ECO:0000313" key="2">
    <source>
        <dbReference type="Proteomes" id="UP001589595"/>
    </source>
</evidence>